<evidence type="ECO:0000313" key="3">
    <source>
        <dbReference type="Proteomes" id="UP000006732"/>
    </source>
</evidence>
<organism evidence="2 3">
    <name type="scientific">Pelobacter propionicus (strain DSM 2379 / NBRC 103807 / OttBd1)</name>
    <dbReference type="NCBI Taxonomy" id="338966"/>
    <lineage>
        <taxon>Bacteria</taxon>
        <taxon>Pseudomonadati</taxon>
        <taxon>Thermodesulfobacteriota</taxon>
        <taxon>Desulfuromonadia</taxon>
        <taxon>Desulfuromonadales</taxon>
        <taxon>Desulfuromonadaceae</taxon>
        <taxon>Pelobacter</taxon>
    </lineage>
</organism>
<sequence length="430" mass="46551">MSSERALISALQAYNTFTVTSAPFSDYVHLIHPGDFGSWLGMLNADQIGVPPRAPLMGLTAEVSGATLLIGDADGAILVDPGRYTPMPLQSRPPLAIVITHAHRDHFDGLSDALQSWKDVPVYLSEITRTLLTDSLQRDNANALARELSERAILVAPDATLTVGRFRMTAYDAGHCLGATAVHLEDAETGQGILIAGEFSRRKVGSVCHKIPQLSVNTLFVEAIHADDHLPTGVNGQNNVEFTSKLDAAYAQGKTIVIAAASLAEMQEVYAICALHQRRGGLPEYPLYVGNLRPVMKSALKHLERVEPWDLDVTFTNSIQEEAINILTCAFEGQTDDGHFSSAYAQDSANEDILWLYPERYSALKPEKAALYRVFTHASLCEIGEMVLVQKPANVCLYSGGCHGSVLAGFLARSGFALHDFSGAAGSFHF</sequence>
<evidence type="ECO:0000259" key="1">
    <source>
        <dbReference type="SMART" id="SM00849"/>
    </source>
</evidence>
<keyword evidence="3" id="KW-1185">Reference proteome</keyword>
<dbReference type="RefSeq" id="WP_011734111.1">
    <property type="nucleotide sequence ID" value="NC_008609.1"/>
</dbReference>
<dbReference type="EMBL" id="CP000482">
    <property type="protein sequence ID" value="ABK97797.1"/>
    <property type="molecule type" value="Genomic_DNA"/>
</dbReference>
<proteinExistence type="predicted"/>
<dbReference type="GO" id="GO:0004521">
    <property type="term" value="F:RNA endonuclease activity"/>
    <property type="evidence" value="ECO:0007669"/>
    <property type="project" value="TreeGrafter"/>
</dbReference>
<dbReference type="AlphaFoldDB" id="A1AKC7"/>
<dbReference type="SMART" id="SM00849">
    <property type="entry name" value="Lactamase_B"/>
    <property type="match status" value="1"/>
</dbReference>
<name>A1AKC7_PELPD</name>
<reference evidence="2 3" key="1">
    <citation type="submission" date="2006-10" db="EMBL/GenBank/DDBJ databases">
        <title>Complete sequence of chromosome of Pelobacter propionicus DSM 2379.</title>
        <authorList>
            <consortium name="US DOE Joint Genome Institute"/>
            <person name="Copeland A."/>
            <person name="Lucas S."/>
            <person name="Lapidus A."/>
            <person name="Barry K."/>
            <person name="Detter J.C."/>
            <person name="Glavina del Rio T."/>
            <person name="Hammon N."/>
            <person name="Israni S."/>
            <person name="Dalin E."/>
            <person name="Tice H."/>
            <person name="Pitluck S."/>
            <person name="Saunders E."/>
            <person name="Brettin T."/>
            <person name="Bruce D."/>
            <person name="Han C."/>
            <person name="Tapia R."/>
            <person name="Schmutz J."/>
            <person name="Larimer F."/>
            <person name="Land M."/>
            <person name="Hauser L."/>
            <person name="Kyrpides N."/>
            <person name="Kim E."/>
            <person name="Lovley D."/>
            <person name="Richardson P."/>
        </authorList>
    </citation>
    <scope>NUCLEOTIDE SEQUENCE [LARGE SCALE GENOMIC DNA]</scope>
    <source>
        <strain evidence="3">DSM 2379 / NBRC 103807 / OttBd1</strain>
    </source>
</reference>
<dbReference type="PANTHER" id="PTHR11203">
    <property type="entry name" value="CLEAVAGE AND POLYADENYLATION SPECIFICITY FACTOR FAMILY MEMBER"/>
    <property type="match status" value="1"/>
</dbReference>
<dbReference type="InterPro" id="IPR001279">
    <property type="entry name" value="Metallo-B-lactamas"/>
</dbReference>
<dbReference type="KEGG" id="ppd:Ppro_0161"/>
<dbReference type="Pfam" id="PF00753">
    <property type="entry name" value="Lactamase_B"/>
    <property type="match status" value="1"/>
</dbReference>
<feature type="domain" description="Metallo-beta-lactamase" evidence="1">
    <location>
        <begin position="64"/>
        <end position="234"/>
    </location>
</feature>
<evidence type="ECO:0000313" key="2">
    <source>
        <dbReference type="EMBL" id="ABK97797.1"/>
    </source>
</evidence>
<protein>
    <submittedName>
        <fullName evidence="2">Beta-lactamase domain protein</fullName>
    </submittedName>
</protein>
<dbReference type="SUPFAM" id="SSF56281">
    <property type="entry name" value="Metallo-hydrolase/oxidoreductase"/>
    <property type="match status" value="1"/>
</dbReference>
<dbReference type="eggNOG" id="COG1236">
    <property type="taxonomic scope" value="Bacteria"/>
</dbReference>
<dbReference type="Gene3D" id="3.60.15.10">
    <property type="entry name" value="Ribonuclease Z/Hydroxyacylglutathione hydrolase-like"/>
    <property type="match status" value="1"/>
</dbReference>
<gene>
    <name evidence="2" type="ordered locus">Ppro_0161</name>
</gene>
<dbReference type="STRING" id="338966.Ppro_0161"/>
<dbReference type="InterPro" id="IPR036866">
    <property type="entry name" value="RibonucZ/Hydroxyglut_hydro"/>
</dbReference>
<dbReference type="HOGENOM" id="CLU_637526_0_0_7"/>
<dbReference type="PANTHER" id="PTHR11203:SF37">
    <property type="entry name" value="INTEGRATOR COMPLEX SUBUNIT 11"/>
    <property type="match status" value="1"/>
</dbReference>
<dbReference type="Proteomes" id="UP000006732">
    <property type="component" value="Chromosome"/>
</dbReference>
<dbReference type="CDD" id="cd06262">
    <property type="entry name" value="metallo-hydrolase-like_MBL-fold"/>
    <property type="match status" value="1"/>
</dbReference>
<dbReference type="InterPro" id="IPR050698">
    <property type="entry name" value="MBL"/>
</dbReference>
<accession>A1AKC7</accession>